<protein>
    <recommendedName>
        <fullName evidence="3">Secreted protein</fullName>
    </recommendedName>
</protein>
<reference evidence="1" key="1">
    <citation type="submission" date="2024-01" db="EMBL/GenBank/DDBJ databases">
        <authorList>
            <person name="Webb A."/>
        </authorList>
    </citation>
    <scope>NUCLEOTIDE SEQUENCE</scope>
    <source>
        <strain evidence="1">Pm1</strain>
    </source>
</reference>
<comment type="caution">
    <text evidence="1">The sequence shown here is derived from an EMBL/GenBank/DDBJ whole genome shotgun (WGS) entry which is preliminary data.</text>
</comment>
<evidence type="ECO:0008006" key="3">
    <source>
        <dbReference type="Google" id="ProtNLM"/>
    </source>
</evidence>
<dbReference type="Proteomes" id="UP001162060">
    <property type="component" value="Unassembled WGS sequence"/>
</dbReference>
<sequence>MKGARVKAVRLGFMLFAKGGSAKAEKTTKQSKHAVFCLTFNKAHQHEQLWIFFRMERDDGCTGVYMSRLHAYVQSKQSNTE</sequence>
<evidence type="ECO:0000313" key="1">
    <source>
        <dbReference type="EMBL" id="CAK7935057.1"/>
    </source>
</evidence>
<name>A0AAV1UN69_9STRA</name>
<evidence type="ECO:0000313" key="2">
    <source>
        <dbReference type="Proteomes" id="UP001162060"/>
    </source>
</evidence>
<gene>
    <name evidence="1" type="ORF">PM001_LOCUS20207</name>
</gene>
<organism evidence="1 2">
    <name type="scientific">Peronospora matthiolae</name>
    <dbReference type="NCBI Taxonomy" id="2874970"/>
    <lineage>
        <taxon>Eukaryota</taxon>
        <taxon>Sar</taxon>
        <taxon>Stramenopiles</taxon>
        <taxon>Oomycota</taxon>
        <taxon>Peronosporomycetes</taxon>
        <taxon>Peronosporales</taxon>
        <taxon>Peronosporaceae</taxon>
        <taxon>Peronospora</taxon>
    </lineage>
</organism>
<accession>A0AAV1UN69</accession>
<dbReference type="AlphaFoldDB" id="A0AAV1UN69"/>
<proteinExistence type="predicted"/>
<dbReference type="EMBL" id="CAKLBY020000221">
    <property type="protein sequence ID" value="CAK7935057.1"/>
    <property type="molecule type" value="Genomic_DNA"/>
</dbReference>